<feature type="transmembrane region" description="Helical" evidence="7">
    <location>
        <begin position="57"/>
        <end position="78"/>
    </location>
</feature>
<accession>A0A6S6STA0</accession>
<dbReference type="GO" id="GO:0005886">
    <property type="term" value="C:plasma membrane"/>
    <property type="evidence" value="ECO:0007669"/>
    <property type="project" value="UniProtKB-SubCell"/>
</dbReference>
<evidence type="ECO:0000313" key="8">
    <source>
        <dbReference type="EMBL" id="CAA6806495.1"/>
    </source>
</evidence>
<evidence type="ECO:0000256" key="7">
    <source>
        <dbReference type="SAM" id="Phobius"/>
    </source>
</evidence>
<feature type="transmembrane region" description="Helical" evidence="7">
    <location>
        <begin position="85"/>
        <end position="103"/>
    </location>
</feature>
<keyword evidence="5 7" id="KW-1133">Transmembrane helix</keyword>
<dbReference type="PANTHER" id="PTHR33452">
    <property type="entry name" value="OXIDOREDUCTASE CATD-RELATED"/>
    <property type="match status" value="1"/>
</dbReference>
<reference evidence="8" key="1">
    <citation type="submission" date="2020-01" db="EMBL/GenBank/DDBJ databases">
        <authorList>
            <person name="Meier V. D."/>
            <person name="Meier V D."/>
        </authorList>
    </citation>
    <scope>NUCLEOTIDE SEQUENCE</scope>
    <source>
        <strain evidence="8">HLG_WM_MAG_10</strain>
    </source>
</reference>
<evidence type="ECO:0000256" key="2">
    <source>
        <dbReference type="ARBA" id="ARBA00006679"/>
    </source>
</evidence>
<organism evidence="8">
    <name type="scientific">uncultured Aureispira sp</name>
    <dbReference type="NCBI Taxonomy" id="1331704"/>
    <lineage>
        <taxon>Bacteria</taxon>
        <taxon>Pseudomonadati</taxon>
        <taxon>Bacteroidota</taxon>
        <taxon>Saprospiria</taxon>
        <taxon>Saprospirales</taxon>
        <taxon>Saprospiraceae</taxon>
        <taxon>Aureispira</taxon>
        <taxon>environmental samples</taxon>
    </lineage>
</organism>
<evidence type="ECO:0000256" key="6">
    <source>
        <dbReference type="ARBA" id="ARBA00023136"/>
    </source>
</evidence>
<dbReference type="InterPro" id="IPR051907">
    <property type="entry name" value="DoxX-like_oxidoreductase"/>
</dbReference>
<dbReference type="PANTHER" id="PTHR33452:SF1">
    <property type="entry name" value="INNER MEMBRANE PROTEIN YPHA-RELATED"/>
    <property type="match status" value="1"/>
</dbReference>
<name>A0A6S6STA0_9BACT</name>
<comment type="similarity">
    <text evidence="2">Belongs to the DoxX family.</text>
</comment>
<evidence type="ECO:0000256" key="4">
    <source>
        <dbReference type="ARBA" id="ARBA00022692"/>
    </source>
</evidence>
<gene>
    <name evidence="8" type="ORF">HELGO_WM34468</name>
</gene>
<dbReference type="InterPro" id="IPR032808">
    <property type="entry name" value="DoxX"/>
</dbReference>
<evidence type="ECO:0000256" key="5">
    <source>
        <dbReference type="ARBA" id="ARBA00022989"/>
    </source>
</evidence>
<evidence type="ECO:0000256" key="3">
    <source>
        <dbReference type="ARBA" id="ARBA00022475"/>
    </source>
</evidence>
<keyword evidence="4 7" id="KW-0812">Transmembrane</keyword>
<sequence length="139" mass="15215">MNRLNFLLIDLPPKSKDLGLFFLRLILGGGMLFGHGIGKMQLLFSGNGNSFPDVLGIGSELSLFLAVFAEVFCSLLLILGAFTRIALIPLIFTMCIAFFLVHFSDPFATQEKAVLYGAAYLALFLTGPGFYALDEKLKK</sequence>
<feature type="transmembrane region" description="Helical" evidence="7">
    <location>
        <begin position="115"/>
        <end position="133"/>
    </location>
</feature>
<keyword evidence="6 7" id="KW-0472">Membrane</keyword>
<dbReference type="AlphaFoldDB" id="A0A6S6STA0"/>
<dbReference type="Pfam" id="PF07681">
    <property type="entry name" value="DoxX"/>
    <property type="match status" value="1"/>
</dbReference>
<comment type="subcellular location">
    <subcellularLocation>
        <location evidence="1">Cell membrane</location>
        <topology evidence="1">Multi-pass membrane protein</topology>
    </subcellularLocation>
</comment>
<dbReference type="EMBL" id="CACVAQ010000119">
    <property type="protein sequence ID" value="CAA6806495.1"/>
    <property type="molecule type" value="Genomic_DNA"/>
</dbReference>
<protein>
    <submittedName>
        <fullName evidence="8">DoxX family protein</fullName>
    </submittedName>
</protein>
<evidence type="ECO:0000256" key="1">
    <source>
        <dbReference type="ARBA" id="ARBA00004651"/>
    </source>
</evidence>
<feature type="transmembrane region" description="Helical" evidence="7">
    <location>
        <begin position="21"/>
        <end position="37"/>
    </location>
</feature>
<proteinExistence type="inferred from homology"/>
<keyword evidence="3" id="KW-1003">Cell membrane</keyword>